<dbReference type="Pfam" id="PF14337">
    <property type="entry name" value="Abi_alpha"/>
    <property type="match status" value="1"/>
</dbReference>
<dbReference type="OrthoDB" id="3761621at2"/>
<dbReference type="Gene3D" id="3.30.110.190">
    <property type="match status" value="1"/>
</dbReference>
<reference evidence="1 2" key="1">
    <citation type="submission" date="2018-10" db="EMBL/GenBank/DDBJ databases">
        <title>Isolation from cow dung.</title>
        <authorList>
            <person name="Ling L."/>
        </authorList>
    </citation>
    <scope>NUCLEOTIDE SEQUENCE [LARGE SCALE GENOMIC DNA]</scope>
    <source>
        <strain evidence="1 2">NEAU-LL90</strain>
    </source>
</reference>
<name>A0A3M2LGE3_9NOCA</name>
<keyword evidence="2" id="KW-1185">Reference proteome</keyword>
<proteinExistence type="predicted"/>
<organism evidence="1 2">
    <name type="scientific">Nocardia stercoris</name>
    <dbReference type="NCBI Taxonomy" id="2483361"/>
    <lineage>
        <taxon>Bacteria</taxon>
        <taxon>Bacillati</taxon>
        <taxon>Actinomycetota</taxon>
        <taxon>Actinomycetes</taxon>
        <taxon>Mycobacteriales</taxon>
        <taxon>Nocardiaceae</taxon>
        <taxon>Nocardia</taxon>
    </lineage>
</organism>
<evidence type="ECO:0000313" key="2">
    <source>
        <dbReference type="Proteomes" id="UP000279275"/>
    </source>
</evidence>
<dbReference type="AlphaFoldDB" id="A0A3M2LGE3"/>
<protein>
    <submittedName>
        <fullName evidence="1">DUF4393 domain-containing protein</fullName>
    </submittedName>
</protein>
<comment type="caution">
    <text evidence="1">The sequence shown here is derived from an EMBL/GenBank/DDBJ whole genome shotgun (WGS) entry which is preliminary data.</text>
</comment>
<dbReference type="EMBL" id="RFFH01000001">
    <property type="protein sequence ID" value="RMI35683.1"/>
    <property type="molecule type" value="Genomic_DNA"/>
</dbReference>
<dbReference type="InterPro" id="IPR025506">
    <property type="entry name" value="Abi_alpha"/>
</dbReference>
<gene>
    <name evidence="1" type="ORF">EBN03_00275</name>
</gene>
<dbReference type="Proteomes" id="UP000279275">
    <property type="component" value="Unassembled WGS sequence"/>
</dbReference>
<sequence>MASGATWGVGTAVEVGSTVVRGSNAGLPTGAILDAARDVVRESLLRALSSPEPEATEDAGLRERGADLLRRSANVHSIDGDHPAYARILGELAPDEARVLRLLYLDGPQPALGIRTGRRLTPGAQRYETGLNLIGEEAALRHPERVDHYLTNLRRLGLLEFNQEALGNPARYQLLESSVRKRLERAGFGTRVYYRSIELTGFGTDFVRTCLPVPPVGKAQ</sequence>
<evidence type="ECO:0000313" key="1">
    <source>
        <dbReference type="EMBL" id="RMI35683.1"/>
    </source>
</evidence>
<accession>A0A3M2LGE3</accession>